<organism evidence="1 2">
    <name type="scientific">Acinetobacter genomosp. 33YU</name>
    <dbReference type="NCBI Taxonomy" id="1675530"/>
    <lineage>
        <taxon>Bacteria</taxon>
        <taxon>Pseudomonadati</taxon>
        <taxon>Pseudomonadota</taxon>
        <taxon>Gammaproteobacteria</taxon>
        <taxon>Moraxellales</taxon>
        <taxon>Moraxellaceae</taxon>
        <taxon>Acinetobacter</taxon>
    </lineage>
</organism>
<dbReference type="EMBL" id="LFZS01000005">
    <property type="protein sequence ID" value="ONN54664.1"/>
    <property type="molecule type" value="Genomic_DNA"/>
</dbReference>
<comment type="caution">
    <text evidence="1">The sequence shown here is derived from an EMBL/GenBank/DDBJ whole genome shotgun (WGS) entry which is preliminary data.</text>
</comment>
<protein>
    <submittedName>
        <fullName evidence="1">Uncharacterized protein</fullName>
    </submittedName>
</protein>
<evidence type="ECO:0000313" key="2">
    <source>
        <dbReference type="Proteomes" id="UP000189376"/>
    </source>
</evidence>
<keyword evidence="2" id="KW-1185">Reference proteome</keyword>
<proteinExistence type="predicted"/>
<sequence length="246" mass="28564">MPAPLCFLTLEFTAKVKNPVDVPDIIKSSILTRIKKCRTSSIEQVQYLYNAEESYWKPKKQVTEEATQYHGITNEDLLTQDSINGLKIKNYVVYWANVYTFRILQKSKVKFFNHRFIFLNNLINVIGEDGSLPMTEWARLASAASGNNEFPEEILTNTNNKVICLTVIFDYISEKLTSLYGLDLNKHYDLVAAVQYNSAIKAKSQKSLKVHKLMRDDFNEFKLLLDKGMEIKRIKKEYFINNNYHP</sequence>
<gene>
    <name evidence="1" type="ORF">AC058_09135</name>
</gene>
<accession>A0A1V2UXI0</accession>
<evidence type="ECO:0000313" key="1">
    <source>
        <dbReference type="EMBL" id="ONN54664.1"/>
    </source>
</evidence>
<dbReference type="RefSeq" id="WP_043041423.1">
    <property type="nucleotide sequence ID" value="NZ_LFZS01000005.1"/>
</dbReference>
<reference evidence="1 2" key="1">
    <citation type="submission" date="2015-07" db="EMBL/GenBank/DDBJ databases">
        <title>Acinetobacter yuneri, a novel member of Acinetobacter calcoaceticus-Acinetobacter baumannii complex isolated from clinical specimen.</title>
        <authorList>
            <person name="Yu Y."/>
        </authorList>
    </citation>
    <scope>NUCLEOTIDE SEQUENCE [LARGE SCALE GENOMIC DNA]</scope>
    <source>
        <strain evidence="1 2">A362</strain>
    </source>
</reference>
<dbReference type="Proteomes" id="UP000189376">
    <property type="component" value="Unassembled WGS sequence"/>
</dbReference>
<name>A0A1V2UXI0_9GAMM</name>
<dbReference type="AlphaFoldDB" id="A0A1V2UXI0"/>
<dbReference type="GeneID" id="69584385"/>